<protein>
    <recommendedName>
        <fullName evidence="2">RING-type E3 ubiquitin transferase</fullName>
        <ecNumber evidence="2">2.3.2.27</ecNumber>
    </recommendedName>
</protein>
<keyword evidence="6" id="KW-0808">Transferase</keyword>
<comment type="catalytic activity">
    <reaction evidence="1">
        <text>S-ubiquitinyl-[E2 ubiquitin-conjugating enzyme]-L-cysteine + [acceptor protein]-L-lysine = [E2 ubiquitin-conjugating enzyme]-L-cysteine + N(6)-ubiquitinyl-[acceptor protein]-L-lysine.</text>
        <dbReference type="EC" id="2.3.2.27"/>
    </reaction>
</comment>
<reference evidence="9 10" key="1">
    <citation type="submission" date="2020-04" db="EMBL/GenBank/DDBJ databases">
        <title>Molecular characterization of pseudomonads from Agaricus bisporus reveal novel blotch 2 pathogens in Western Europe.</title>
        <authorList>
            <person name="Taparia T."/>
            <person name="Krijger M."/>
            <person name="Haynes E."/>
            <person name="Elpinstone J.G."/>
            <person name="Noble R."/>
            <person name="Van Der Wolf J."/>
        </authorList>
    </citation>
    <scope>NUCLEOTIDE SEQUENCE [LARGE SCALE GENOMIC DNA]</scope>
    <source>
        <strain evidence="9 10">IPO3746</strain>
    </source>
</reference>
<evidence type="ECO:0000256" key="3">
    <source>
        <dbReference type="ARBA" id="ARBA00022614"/>
    </source>
</evidence>
<organism evidence="9 10">
    <name type="scientific">Pseudomonas tolaasii</name>
    <dbReference type="NCBI Taxonomy" id="29442"/>
    <lineage>
        <taxon>Bacteria</taxon>
        <taxon>Pseudomonadati</taxon>
        <taxon>Pseudomonadota</taxon>
        <taxon>Gammaproteobacteria</taxon>
        <taxon>Pseudomonadales</taxon>
        <taxon>Pseudomonadaceae</taxon>
        <taxon>Pseudomonas</taxon>
    </lineage>
</organism>
<comment type="caution">
    <text evidence="9">The sequence shown here is derived from an EMBL/GenBank/DDBJ whole genome shotgun (WGS) entry which is preliminary data.</text>
</comment>
<evidence type="ECO:0000259" key="8">
    <source>
        <dbReference type="PROSITE" id="PS52053"/>
    </source>
</evidence>
<dbReference type="PANTHER" id="PTHR48051:SF1">
    <property type="entry name" value="RAS SUPPRESSOR PROTEIN 1"/>
    <property type="match status" value="1"/>
</dbReference>
<keyword evidence="6" id="KW-0964">Secreted</keyword>
<name>A0A7Y8ASG4_PSETO</name>
<dbReference type="EC" id="2.3.2.27" evidence="2"/>
<dbReference type="PANTHER" id="PTHR48051">
    <property type="match status" value="1"/>
</dbReference>
<evidence type="ECO:0000256" key="7">
    <source>
        <dbReference type="SAM" id="MobiDB-lite"/>
    </source>
</evidence>
<dbReference type="Proteomes" id="UP000549134">
    <property type="component" value="Unassembled WGS sequence"/>
</dbReference>
<keyword evidence="4" id="KW-0677">Repeat</keyword>
<keyword evidence="6" id="KW-1035">Host cytoplasm</keyword>
<evidence type="ECO:0000256" key="4">
    <source>
        <dbReference type="ARBA" id="ARBA00022737"/>
    </source>
</evidence>
<evidence type="ECO:0000256" key="1">
    <source>
        <dbReference type="ARBA" id="ARBA00000900"/>
    </source>
</evidence>
<dbReference type="SUPFAM" id="SSF52058">
    <property type="entry name" value="L domain-like"/>
    <property type="match status" value="1"/>
</dbReference>
<evidence type="ECO:0000256" key="5">
    <source>
        <dbReference type="ARBA" id="ARBA00023026"/>
    </source>
</evidence>
<proteinExistence type="inferred from homology"/>
<dbReference type="Gene3D" id="3.80.10.10">
    <property type="entry name" value="Ribonuclease Inhibitor"/>
    <property type="match status" value="1"/>
</dbReference>
<dbReference type="GO" id="GO:0016567">
    <property type="term" value="P:protein ubiquitination"/>
    <property type="evidence" value="ECO:0007669"/>
    <property type="project" value="InterPro"/>
</dbReference>
<keyword evidence="6" id="KW-0833">Ubl conjugation pathway</keyword>
<comment type="PTM">
    <text evidence="6">Ubiquitinated in the presence of host E1 ubiquitin-activating enzyme, E2 ubiquitin-conjugating enzyme and ubiquitin.</text>
</comment>
<dbReference type="InterPro" id="IPR032675">
    <property type="entry name" value="LRR_dom_sf"/>
</dbReference>
<feature type="region of interest" description="Disordered" evidence="7">
    <location>
        <begin position="2133"/>
        <end position="2171"/>
    </location>
</feature>
<feature type="active site" description="Glycyl thioester intermediate" evidence="6">
    <location>
        <position position="1966"/>
    </location>
</feature>
<evidence type="ECO:0000313" key="9">
    <source>
        <dbReference type="EMBL" id="NWD39533.1"/>
    </source>
</evidence>
<dbReference type="Gene3D" id="1.20.58.360">
    <property type="entry name" value="Shigella T3SS effector IpaH defines"/>
    <property type="match status" value="1"/>
</dbReference>
<dbReference type="Pfam" id="PF14496">
    <property type="entry name" value="NEL"/>
    <property type="match status" value="1"/>
</dbReference>
<dbReference type="RefSeq" id="WP_016973493.1">
    <property type="nucleotide sequence ID" value="NZ_CP020369.1"/>
</dbReference>
<evidence type="ECO:0000256" key="2">
    <source>
        <dbReference type="ARBA" id="ARBA00012483"/>
    </source>
</evidence>
<dbReference type="EMBL" id="JACAQK010000025">
    <property type="protein sequence ID" value="NWD39533.1"/>
    <property type="molecule type" value="Genomic_DNA"/>
</dbReference>
<keyword evidence="6" id="KW-0832">Ubl conjugation</keyword>
<dbReference type="GO" id="GO:0005576">
    <property type="term" value="C:extracellular region"/>
    <property type="evidence" value="ECO:0007669"/>
    <property type="project" value="UniProtKB-UniRule"/>
</dbReference>
<evidence type="ECO:0000313" key="10">
    <source>
        <dbReference type="Proteomes" id="UP000549134"/>
    </source>
</evidence>
<accession>A0A7Y8ASG4</accession>
<keyword evidence="3" id="KW-0433">Leucine-rich repeat</keyword>
<sequence>MPSQERPNGLPGHLQSSQSWGLQQALELLRQNLAQSMSSLTRAQQRDYIRLQREAIAALKAVEAENATLVEHFKAQGLALLREKLNGLDPQTLFINTRYLEKIDTPLPWEPHKSSVEGSPPSSRFRRAVDEWQYRVHVSGLSLWDAACLNFDFGTGNPQQSGHSYVDASYLSGVDEKQLSVSQFIAICRELDLGAKLHTVLANSLGAGGKLQGLIETCARAHLRFEALEAYRNRASSGVTQARYTALLAAIEGTGTSLPFDTLSMDIDYTLLPAVPFTPSGTRVPVPLLLIHVGSLGVISYFPFRPGGALRYDLDAKSAGAQFLDDLKASHDAGDLGWFSRQLPITDISQFRDLLREEPRPEGLSLVAAYLYDGFHSLFPKRTLEHIRFVHDPKPARPHSLVQALTSRHVQHYQANLGMLATRRSERDLQGVIDGAAAIASEIMELLMTPVPGGVTGLNRVMQLVVFGNLAYSLIIGINEAAKGQASDFAAAMADAADLAINGLLISTAGRVHRQRMEGLLQRLGGPRKVSRSDGTVELWKPDISPYAIDNQRLLDGQMPNAQGLYLIDGKPYARVQHGALQVVAQVIANPKAPGFVIKHKNGDGFAAPVVFKPELQAWVLDLHGTGQLTDSQLISQMLPNGEASVSAAQIRHLLRSTAVPRATLDSIWAGETPPVNLIEATRRVQVDRVIEQLASGFHRSGNLPAYADSAILSLLTQLPTWPADAIIHLYDPQGRLLESHAANDHATRAINLKRKDDGTYIALDAATTHVATQESLFELIIRQQPATSTLGKEGSPQLTEAQRIARLRVQISALANKERIALFQALTRYAGQARHQVPADDPARIFVPIKASTEDTDATPLLSKLHTQFPPLTLANLRQLLEKTPLDPAQQSAYLKDATLPANVREHLEQHRTALRIDAVIDGLYHPRPFSRDTDQWAREFTASLLQERLKRHFTVTEIVDGHAQDRYQNTGPEDTTVELLHYGNGHYEAYDMRNAGPIPVAPVVDSFYLAIASVLQPHERTALGMSSVSDAQGLRTTLGDLMSERRSPAGLVSLLDHSLGQYQQSLVLPLDLKPNPEGLYDWQGQQLMPLYGALYPVTYDQAVLRWRLKHPQKVGVDTPLLEHNHHGAWRLENENPMAWDDHHLFSRLGAVDFNLDQATATRILKLTDTPPSALREVHCAGLPPPPLLKDSSKRFGIEHQILHFIQAMTTYSATRMARPSLQLLLVCGLPQWPASHVLELYDDAGRTTAHYPAANAGAPDKIRMSQARSRSLEPLAPLVRNDALTRALIGELPASQDERLFKLAKKIAGHAYRERAQLFDTLYAQSERGGNALHNRLRHHYPQLPGSALQALLEHATPKELKQLSIKDQVPLRLQQQAKLTANDVRLNRAFEGLYLSTLANPDSERIILHTLKLVPGWPISVRLDIHQGSASGPLLESAGHLAGSERKVLARVDGRYQAYAADHTLISDKGDTSTDLLTAIWRVLSDNQRKALGLDDSGDTTALRNPIAELALNQRVAIKDLLRLPHIPYWLQPPMRVHSTFTAYPFSLRNWWPFGGSRAEDLVRKVCELYPSMNRAAANELIASLGMNRREALLELERRKAEYQALRFGLERWATTEYPNDADDPIGLNLGRRRYAAQEILRAWRRETQEVLGDRIFTPHALDLHLDRSNTLPAPDFILGTRGFEHIEYLTISGDNFPATGNAFLAKFSGLKSLRLDCGLTDLPTSITDMTQLEHLDLSENNIVLTRESRQRLANLTNLEALSLRGNPLGLTPDVSAMHHLLNLDLQDTGISQWPIGAEHLTQLHSMLLQGNRITTFPQSVLNNPAMVRANRGTILHDTPLDEVSLQRLMQDRQRTNNVLGGALPGILHVERSTDDISPWLESVPTADHGQRRVVWEQLQHHEGARPDDVFRVLRDLTQSHDYRNEPRRPALVSRVWRVLNGMAGSHELRQNIFLNTYQAGTCGDGAILALSNMELLHRQQQAIELPNSNQANRELLALAEGLFYLRKLDELADDHLVSLRNERGAEGQEPDDVEVKLYLRLHFRERYNLPLQHEQRLYAPGDDLNDQALGRIANAMAALKSTNAVENSLLMEEFWIKYLARSIPEPFATIEDVARYKLEALKQEIPDTRSMDYQERRQSINEEKDSELNRLISQLTRAAKSGAQRAH</sequence>
<comment type="similarity">
    <text evidence="6">Belongs to the LRR-containing bacterial E3 ligase family.</text>
</comment>
<dbReference type="InterPro" id="IPR050216">
    <property type="entry name" value="LRR_domain-containing"/>
</dbReference>
<dbReference type="GeneID" id="55845861"/>
<evidence type="ECO:0000256" key="6">
    <source>
        <dbReference type="PROSITE-ProRule" id="PRU01398"/>
    </source>
</evidence>
<gene>
    <name evidence="9" type="ORF">HX787_27110</name>
</gene>
<dbReference type="GO" id="GO:0005737">
    <property type="term" value="C:cytoplasm"/>
    <property type="evidence" value="ECO:0007669"/>
    <property type="project" value="TreeGrafter"/>
</dbReference>
<dbReference type="PROSITE" id="PS52053">
    <property type="entry name" value="NEL"/>
    <property type="match status" value="1"/>
</dbReference>
<dbReference type="InterPro" id="IPR029487">
    <property type="entry name" value="NEL_dom"/>
</dbReference>
<dbReference type="GO" id="GO:0061630">
    <property type="term" value="F:ubiquitin protein ligase activity"/>
    <property type="evidence" value="ECO:0007669"/>
    <property type="project" value="UniProtKB-EC"/>
</dbReference>
<feature type="domain" description="NEL" evidence="8">
    <location>
        <begin position="1875"/>
        <end position="2171"/>
    </location>
</feature>
<keyword evidence="5" id="KW-0843">Virulence</keyword>
<feature type="compositionally biased region" description="Basic and acidic residues" evidence="7">
    <location>
        <begin position="2133"/>
        <end position="2152"/>
    </location>
</feature>